<dbReference type="FunFam" id="3.40.1050.10:FF:000006">
    <property type="entry name" value="Carbonic anhydrase"/>
    <property type="match status" value="1"/>
</dbReference>
<dbReference type="GO" id="GO:0015976">
    <property type="term" value="P:carbon utilization"/>
    <property type="evidence" value="ECO:0007669"/>
    <property type="project" value="InterPro"/>
</dbReference>
<feature type="binding site" evidence="8">
    <location>
        <position position="86"/>
    </location>
    <ligand>
        <name>Zn(2+)</name>
        <dbReference type="ChEBI" id="CHEBI:29105"/>
    </ligand>
</feature>
<comment type="cofactor">
    <cofactor evidence="8">
        <name>Zn(2+)</name>
        <dbReference type="ChEBI" id="CHEBI:29105"/>
    </cofactor>
    <text evidence="8">Binds 1 zinc ion per subunit.</text>
</comment>
<evidence type="ECO:0000256" key="7">
    <source>
        <dbReference type="ARBA" id="ARBA00048348"/>
    </source>
</evidence>
<dbReference type="SUPFAM" id="SSF53056">
    <property type="entry name" value="beta-carbonic anhydrase, cab"/>
    <property type="match status" value="1"/>
</dbReference>
<gene>
    <name evidence="10" type="primary">mtcA2</name>
    <name evidence="10" type="ORF">MPNT_210022</name>
</gene>
<evidence type="ECO:0000256" key="4">
    <source>
        <dbReference type="ARBA" id="ARBA00022833"/>
    </source>
</evidence>
<comment type="function">
    <text evidence="9">Reversible hydration of carbon dioxide.</text>
</comment>
<protein>
    <recommendedName>
        <fullName evidence="2 9">Carbonic anhydrase</fullName>
        <ecNumber evidence="2 9">4.2.1.1</ecNumber>
    </recommendedName>
    <alternativeName>
        <fullName evidence="9">Carbonate dehydratase</fullName>
    </alternativeName>
</protein>
<dbReference type="Pfam" id="PF00484">
    <property type="entry name" value="Pro_CA"/>
    <property type="match status" value="1"/>
</dbReference>
<comment type="caution">
    <text evidence="10">The sequence shown here is derived from an EMBL/GenBank/DDBJ whole genome shotgun (WGS) entry which is preliminary data.</text>
</comment>
<dbReference type="RefSeq" id="WP_174583163.1">
    <property type="nucleotide sequence ID" value="NZ_CAJNOB010000014.1"/>
</dbReference>
<keyword evidence="4 8" id="KW-0862">Zinc</keyword>
<evidence type="ECO:0000256" key="1">
    <source>
        <dbReference type="ARBA" id="ARBA00006217"/>
    </source>
</evidence>
<dbReference type="PROSITE" id="PS00705">
    <property type="entry name" value="PROK_CO2_ANHYDRASE_2"/>
    <property type="match status" value="1"/>
</dbReference>
<dbReference type="AlphaFoldDB" id="A0A8J2BKS1"/>
<accession>A0A8J2BKS1</accession>
<dbReference type="CDD" id="cd03378">
    <property type="entry name" value="beta_CA_cladeC"/>
    <property type="match status" value="1"/>
</dbReference>
<evidence type="ECO:0000313" key="10">
    <source>
        <dbReference type="EMBL" id="CAF0697249.1"/>
    </source>
</evidence>
<dbReference type="InterPro" id="IPR015892">
    <property type="entry name" value="Carbonic_anhydrase_CS"/>
</dbReference>
<feature type="binding site" evidence="8">
    <location>
        <position position="140"/>
    </location>
    <ligand>
        <name>Zn(2+)</name>
        <dbReference type="ChEBI" id="CHEBI:29105"/>
    </ligand>
</feature>
<evidence type="ECO:0000256" key="2">
    <source>
        <dbReference type="ARBA" id="ARBA00012925"/>
    </source>
</evidence>
<evidence type="ECO:0000256" key="8">
    <source>
        <dbReference type="PIRSR" id="PIRSR601765-1"/>
    </source>
</evidence>
<evidence type="ECO:0000313" key="11">
    <source>
        <dbReference type="Proteomes" id="UP000663859"/>
    </source>
</evidence>
<dbReference type="InterPro" id="IPR001765">
    <property type="entry name" value="Carbonic_anhydrase"/>
</dbReference>
<dbReference type="SMART" id="SM00947">
    <property type="entry name" value="Pro_CA"/>
    <property type="match status" value="1"/>
</dbReference>
<dbReference type="Gene3D" id="3.40.1050.10">
    <property type="entry name" value="Carbonic anhydrase"/>
    <property type="match status" value="1"/>
</dbReference>
<dbReference type="GO" id="GO:0008270">
    <property type="term" value="F:zinc ion binding"/>
    <property type="evidence" value="ECO:0007669"/>
    <property type="project" value="UniProtKB-UniRule"/>
</dbReference>
<name>A0A8J2BKS1_9BACT</name>
<organism evidence="10 11">
    <name type="scientific">Candidatus Methylacidithermus pantelleriae</name>
    <dbReference type="NCBI Taxonomy" id="2744239"/>
    <lineage>
        <taxon>Bacteria</taxon>
        <taxon>Pseudomonadati</taxon>
        <taxon>Verrucomicrobiota</taxon>
        <taxon>Methylacidiphilae</taxon>
        <taxon>Methylacidiphilales</taxon>
        <taxon>Methylacidiphilaceae</taxon>
        <taxon>Candidatus Methylacidithermus</taxon>
    </lineage>
</organism>
<evidence type="ECO:0000256" key="5">
    <source>
        <dbReference type="ARBA" id="ARBA00023239"/>
    </source>
</evidence>
<dbReference type="EMBL" id="CAJNOB010000014">
    <property type="protein sequence ID" value="CAF0697249.1"/>
    <property type="molecule type" value="Genomic_DNA"/>
</dbReference>
<dbReference type="PANTHER" id="PTHR11002:SF79">
    <property type="entry name" value="CARBONIC ANHYDRASE 2"/>
    <property type="match status" value="1"/>
</dbReference>
<keyword evidence="11" id="KW-1185">Reference proteome</keyword>
<comment type="similarity">
    <text evidence="1 9">Belongs to the beta-class carbonic anhydrase family.</text>
</comment>
<evidence type="ECO:0000256" key="3">
    <source>
        <dbReference type="ARBA" id="ARBA00022723"/>
    </source>
</evidence>
<sequence length="230" mass="24523">MKRIEPTCYVVLASVIALFTGQFVKAGEPGHSQQPGVAPAEAISKLTEGNFRYASGNLQHPGQTPERRTELANSQHPFAIIVSCSDSRVPPEIVFDQGLGDLFVLRVAGNVINDESLGSIEYAVDHLGTRLIVVLGHQRCGAVEAAKKTIAAKRKAPGHMQSLVKAIQPAVEATAKDDLETTIKANVKHVVQSLRSSTPVLKARVDSGDLKVAGAYYNLDTGAVTFLDGN</sequence>
<evidence type="ECO:0000256" key="9">
    <source>
        <dbReference type="RuleBase" id="RU003956"/>
    </source>
</evidence>
<dbReference type="EC" id="4.2.1.1" evidence="2 9"/>
<dbReference type="GO" id="GO:0004089">
    <property type="term" value="F:carbonate dehydratase activity"/>
    <property type="evidence" value="ECO:0007669"/>
    <property type="project" value="UniProtKB-UniRule"/>
</dbReference>
<evidence type="ECO:0000256" key="6">
    <source>
        <dbReference type="ARBA" id="ARBA00024993"/>
    </source>
</evidence>
<dbReference type="PROSITE" id="PS00704">
    <property type="entry name" value="PROK_CO2_ANHYDRASE_1"/>
    <property type="match status" value="1"/>
</dbReference>
<comment type="catalytic activity">
    <reaction evidence="7 9">
        <text>hydrogencarbonate + H(+) = CO2 + H2O</text>
        <dbReference type="Rhea" id="RHEA:10748"/>
        <dbReference type="ChEBI" id="CHEBI:15377"/>
        <dbReference type="ChEBI" id="CHEBI:15378"/>
        <dbReference type="ChEBI" id="CHEBI:16526"/>
        <dbReference type="ChEBI" id="CHEBI:17544"/>
        <dbReference type="EC" id="4.2.1.1"/>
    </reaction>
</comment>
<keyword evidence="5 9" id="KW-0456">Lyase</keyword>
<dbReference type="PANTHER" id="PTHR11002">
    <property type="entry name" value="CARBONIC ANHYDRASE"/>
    <property type="match status" value="1"/>
</dbReference>
<dbReference type="InterPro" id="IPR036874">
    <property type="entry name" value="Carbonic_anhydrase_sf"/>
</dbReference>
<feature type="binding site" evidence="8">
    <location>
        <position position="84"/>
    </location>
    <ligand>
        <name>Zn(2+)</name>
        <dbReference type="ChEBI" id="CHEBI:29105"/>
    </ligand>
</feature>
<dbReference type="Proteomes" id="UP000663859">
    <property type="component" value="Unassembled WGS sequence"/>
</dbReference>
<proteinExistence type="inferred from homology"/>
<keyword evidence="3 8" id="KW-0479">Metal-binding</keyword>
<comment type="function">
    <text evidence="6">Catalyzes the reversible hydration of carbon dioxide to form bicarbonate.</text>
</comment>
<reference evidence="10" key="1">
    <citation type="submission" date="2021-02" db="EMBL/GenBank/DDBJ databases">
        <authorList>
            <person name="Cremers G."/>
            <person name="Picone N."/>
        </authorList>
    </citation>
    <scope>NUCLEOTIDE SEQUENCE</scope>
    <source>
        <strain evidence="10">PQ17</strain>
    </source>
</reference>
<feature type="binding site" evidence="8">
    <location>
        <position position="137"/>
    </location>
    <ligand>
        <name>Zn(2+)</name>
        <dbReference type="ChEBI" id="CHEBI:29105"/>
    </ligand>
</feature>